<dbReference type="GeneID" id="112273579"/>
<reference evidence="3" key="3">
    <citation type="submission" date="2020-12" db="UniProtKB">
        <authorList>
            <consortium name="EnsemblPlants"/>
        </authorList>
    </citation>
    <scope>IDENTIFICATION</scope>
</reference>
<dbReference type="AlphaFoldDB" id="A0A2K1IU43"/>
<keyword evidence="1" id="KW-0812">Transmembrane</keyword>
<dbReference type="PaxDb" id="3218-PP1S9_63V6.2"/>
<keyword evidence="1" id="KW-0472">Membrane</keyword>
<name>A0A2K1IU43_PHYPA</name>
<keyword evidence="1" id="KW-1133">Transmembrane helix</keyword>
<dbReference type="InterPro" id="IPR006966">
    <property type="entry name" value="Peroxin-3"/>
</dbReference>
<dbReference type="GO" id="GO:0030674">
    <property type="term" value="F:protein-macromolecule adaptor activity"/>
    <property type="evidence" value="ECO:0000318"/>
    <property type="project" value="GO_Central"/>
</dbReference>
<dbReference type="EnsemblPlants" id="Pp3c20_5170V3.1">
    <property type="protein sequence ID" value="Pp3c20_5170V3.1"/>
    <property type="gene ID" value="Pp3c20_5170"/>
</dbReference>
<evidence type="ECO:0000313" key="2">
    <source>
        <dbReference type="EMBL" id="PNR32792.1"/>
    </source>
</evidence>
<dbReference type="OMA" id="MHFLRSR"/>
<dbReference type="Gramene" id="Pp3c20_5170V3.6">
    <property type="protein sequence ID" value="Pp3c20_5170V3.6"/>
    <property type="gene ID" value="Pp3c20_5170"/>
</dbReference>
<feature type="transmembrane region" description="Helical" evidence="1">
    <location>
        <begin position="24"/>
        <end position="41"/>
    </location>
</feature>
<evidence type="ECO:0000313" key="4">
    <source>
        <dbReference type="Proteomes" id="UP000006727"/>
    </source>
</evidence>
<proteinExistence type="predicted"/>
<dbReference type="Proteomes" id="UP000006727">
    <property type="component" value="Chromosome 20"/>
</dbReference>
<keyword evidence="4" id="KW-1185">Reference proteome</keyword>
<dbReference type="PANTHER" id="PTHR28080">
    <property type="entry name" value="PEROXISOMAL BIOGENESIS FACTOR 3"/>
    <property type="match status" value="1"/>
</dbReference>
<dbReference type="KEGG" id="ppp:112273579"/>
<evidence type="ECO:0000313" key="3">
    <source>
        <dbReference type="EnsemblPlants" id="Pp3c20_5170V3.1"/>
    </source>
</evidence>
<dbReference type="Gramene" id="Pp3c20_5170V3.1">
    <property type="protein sequence ID" value="Pp3c20_5170V3.1"/>
    <property type="gene ID" value="Pp3c20_5170"/>
</dbReference>
<organism evidence="2">
    <name type="scientific">Physcomitrium patens</name>
    <name type="common">Spreading-leaved earth moss</name>
    <name type="synonym">Physcomitrella patens</name>
    <dbReference type="NCBI Taxonomy" id="3218"/>
    <lineage>
        <taxon>Eukaryota</taxon>
        <taxon>Viridiplantae</taxon>
        <taxon>Streptophyta</taxon>
        <taxon>Embryophyta</taxon>
        <taxon>Bryophyta</taxon>
        <taxon>Bryophytina</taxon>
        <taxon>Bryopsida</taxon>
        <taxon>Funariidae</taxon>
        <taxon>Funariales</taxon>
        <taxon>Funariaceae</taxon>
        <taxon>Physcomitrium</taxon>
    </lineage>
</organism>
<dbReference type="OrthoDB" id="45930at2759"/>
<dbReference type="Pfam" id="PF04882">
    <property type="entry name" value="Peroxin-3"/>
    <property type="match status" value="1"/>
</dbReference>
<dbReference type="GO" id="GO:0045046">
    <property type="term" value="P:protein import into peroxisome membrane"/>
    <property type="evidence" value="ECO:0000318"/>
    <property type="project" value="GO_Central"/>
</dbReference>
<dbReference type="EnsemblPlants" id="Pp3c20_5170V3.6">
    <property type="protein sequence ID" value="Pp3c20_5170V3.6"/>
    <property type="gene ID" value="Pp3c20_5170"/>
</dbReference>
<gene>
    <name evidence="3" type="primary">LOC112273579</name>
    <name evidence="2" type="ORF">PHYPA_024734</name>
</gene>
<accession>A0A2K1IU43</accession>
<dbReference type="FunCoup" id="A0A2K1IU43">
    <property type="interactions" value="3625"/>
</dbReference>
<dbReference type="RefSeq" id="XP_024358286.1">
    <property type="nucleotide sequence ID" value="XM_024502518.2"/>
</dbReference>
<dbReference type="GO" id="GO:0005778">
    <property type="term" value="C:peroxisomal membrane"/>
    <property type="evidence" value="ECO:0000318"/>
    <property type="project" value="GO_Central"/>
</dbReference>
<reference evidence="2 4" key="2">
    <citation type="journal article" date="2018" name="Plant J.">
        <title>The Physcomitrella patens chromosome-scale assembly reveals moss genome structure and evolution.</title>
        <authorList>
            <person name="Lang D."/>
            <person name="Ullrich K.K."/>
            <person name="Murat F."/>
            <person name="Fuchs J."/>
            <person name="Jenkins J."/>
            <person name="Haas F.B."/>
            <person name="Piednoel M."/>
            <person name="Gundlach H."/>
            <person name="Van Bel M."/>
            <person name="Meyberg R."/>
            <person name="Vives C."/>
            <person name="Morata J."/>
            <person name="Symeonidi A."/>
            <person name="Hiss M."/>
            <person name="Muchero W."/>
            <person name="Kamisugi Y."/>
            <person name="Saleh O."/>
            <person name="Blanc G."/>
            <person name="Decker E.L."/>
            <person name="van Gessel N."/>
            <person name="Grimwood J."/>
            <person name="Hayes R.D."/>
            <person name="Graham S.W."/>
            <person name="Gunter L.E."/>
            <person name="McDaniel S.F."/>
            <person name="Hoernstein S.N.W."/>
            <person name="Larsson A."/>
            <person name="Li F.W."/>
            <person name="Perroud P.F."/>
            <person name="Phillips J."/>
            <person name="Ranjan P."/>
            <person name="Rokshar D.S."/>
            <person name="Rothfels C.J."/>
            <person name="Schneider L."/>
            <person name="Shu S."/>
            <person name="Stevenson D.W."/>
            <person name="Thummler F."/>
            <person name="Tillich M."/>
            <person name="Villarreal Aguilar J.C."/>
            <person name="Widiez T."/>
            <person name="Wong G.K."/>
            <person name="Wymore A."/>
            <person name="Zhang Y."/>
            <person name="Zimmer A.D."/>
            <person name="Quatrano R.S."/>
            <person name="Mayer K.F.X."/>
            <person name="Goodstein D."/>
            <person name="Casacuberta J.M."/>
            <person name="Vandepoele K."/>
            <person name="Reski R."/>
            <person name="Cuming A.C."/>
            <person name="Tuskan G.A."/>
            <person name="Maumus F."/>
            <person name="Salse J."/>
            <person name="Schmutz J."/>
            <person name="Rensing S.A."/>
        </authorList>
    </citation>
    <scope>NUCLEOTIDE SEQUENCE [LARGE SCALE GENOMIC DNA]</scope>
    <source>
        <strain evidence="3 4">cv. Gransden 2004</strain>
    </source>
</reference>
<reference evidence="2 4" key="1">
    <citation type="journal article" date="2008" name="Science">
        <title>The Physcomitrella genome reveals evolutionary insights into the conquest of land by plants.</title>
        <authorList>
            <person name="Rensing S."/>
            <person name="Lang D."/>
            <person name="Zimmer A."/>
            <person name="Terry A."/>
            <person name="Salamov A."/>
            <person name="Shapiro H."/>
            <person name="Nishiyama T."/>
            <person name="Perroud P.-F."/>
            <person name="Lindquist E."/>
            <person name="Kamisugi Y."/>
            <person name="Tanahashi T."/>
            <person name="Sakakibara K."/>
            <person name="Fujita T."/>
            <person name="Oishi K."/>
            <person name="Shin-I T."/>
            <person name="Kuroki Y."/>
            <person name="Toyoda A."/>
            <person name="Suzuki Y."/>
            <person name="Hashimoto A."/>
            <person name="Yamaguchi K."/>
            <person name="Sugano A."/>
            <person name="Kohara Y."/>
            <person name="Fujiyama A."/>
            <person name="Anterola A."/>
            <person name="Aoki S."/>
            <person name="Ashton N."/>
            <person name="Barbazuk W.B."/>
            <person name="Barker E."/>
            <person name="Bennetzen J."/>
            <person name="Bezanilla M."/>
            <person name="Blankenship R."/>
            <person name="Cho S.H."/>
            <person name="Dutcher S."/>
            <person name="Estelle M."/>
            <person name="Fawcett J.A."/>
            <person name="Gundlach H."/>
            <person name="Hanada K."/>
            <person name="Heyl A."/>
            <person name="Hicks K.A."/>
            <person name="Hugh J."/>
            <person name="Lohr M."/>
            <person name="Mayer K."/>
            <person name="Melkozernov A."/>
            <person name="Murata T."/>
            <person name="Nelson D."/>
            <person name="Pils B."/>
            <person name="Prigge M."/>
            <person name="Reiss B."/>
            <person name="Renner T."/>
            <person name="Rombauts S."/>
            <person name="Rushton P."/>
            <person name="Sanderfoot A."/>
            <person name="Schween G."/>
            <person name="Shiu S.-H."/>
            <person name="Stueber K."/>
            <person name="Theodoulou F.L."/>
            <person name="Tu H."/>
            <person name="Van de Peer Y."/>
            <person name="Verrier P.J."/>
            <person name="Waters E."/>
            <person name="Wood A."/>
            <person name="Yang L."/>
            <person name="Cove D."/>
            <person name="Cuming A."/>
            <person name="Hasebe M."/>
            <person name="Lucas S."/>
            <person name="Mishler D.B."/>
            <person name="Reski R."/>
            <person name="Grigoriev I."/>
            <person name="Quatrano R.S."/>
            <person name="Boore J.L."/>
        </authorList>
    </citation>
    <scope>NUCLEOTIDE SEQUENCE [LARGE SCALE GENOMIC DNA]</scope>
    <source>
        <strain evidence="3 4">cv. Gransden 2004</strain>
    </source>
</reference>
<dbReference type="EnsemblPlants" id="Pp3c20_5170V3.2">
    <property type="protein sequence ID" value="Pp3c20_5170V3.2"/>
    <property type="gene ID" value="Pp3c20_5170"/>
</dbReference>
<dbReference type="PANTHER" id="PTHR28080:SF1">
    <property type="entry name" value="PEROXISOMAL BIOGENESIS FACTOR 3"/>
    <property type="match status" value="1"/>
</dbReference>
<evidence type="ECO:0000256" key="1">
    <source>
        <dbReference type="SAM" id="Phobius"/>
    </source>
</evidence>
<dbReference type="Gramene" id="Pp3c20_5170V3.2">
    <property type="protein sequence ID" value="Pp3c20_5170V3.2"/>
    <property type="gene ID" value="Pp3c20_5170"/>
</dbReference>
<evidence type="ECO:0008006" key="5">
    <source>
        <dbReference type="Google" id="ProtNLM"/>
    </source>
</evidence>
<dbReference type="STRING" id="3218.A0A2K1IU43"/>
<dbReference type="EMBL" id="ABEU02000020">
    <property type="protein sequence ID" value="PNR32792.1"/>
    <property type="molecule type" value="Genomic_DNA"/>
</dbReference>
<sequence>MTTPLHITCHYDLKAWVKKYRRSLLIAAGLVGGGTAIYYGVQYLGLDSQSRKERDAARVALVQKEAEERAEVQLQSHFEGIQRISDSTTLPSVLPHLKASLYSKVDLEGLTDKLMLCKVDPQLLSHRDKMQLWQELKTRSFARTVCAMTAVSLLDLFIRIQLNILGRRVYFDTARNMMNSEDSHVPLSMSVQHKFIAFAGYLHHKGLATLVADTYKVVEIVLRGKQLKEPYTIDELRDVFMKIRASLDSRRSPWVQYVLPPENVLPDEFVATSSAADAAASVSDMTHEDDVLAQLMNETRAVVSSDEFNEVLAVCLDAILDGVMEELYTIYRGSPDNSIPLARMLPPVAGAGSTLLEHPDENRFISILANLPQVHAFCALVYTNSSEEVVASASTVEVV</sequence>
<protein>
    <recommendedName>
        <fullName evidence="5">Peroxin-3</fullName>
    </recommendedName>
</protein>